<sequence length="1150" mass="122716">MLVLRAVPPPLSPLLMPAADRAVDASRPLQPQPDPTTVDAGAQVIPARTKQPAGLRAALADQANLKLLARKLYEVATRLGVDAAPQAVLAALGSTPMGIDPESSHALETGRSITLAAFIKHLGLFLPSSHFHLTSLAQALDEKALEHPLGDFGGGLSWPVPLSPTEQRKLGVLTQSYLGEQPQGRQGKGLLGFLHACQPVAAPVLGNPAKALESLVSSSEGQRLGKYLQQQMGGIATDCSAGDYLLAAIAVQMDPESIGAPQRNKVAGFDLASEKHWGQPASTVVAGLSEHLNAGGKTSPEMAGVGAYLLLAKAAPEFLIKDIPASVTYGSSAWASLAIAAATIEAQSPGKVPNMTFVQVMQQAERARLADPDITQRAQQAALVDWGVVNGLLVRKADERYTVQELDTLQNTFNTRQQQMISASRSLDQALPGRKALALAELKQRFGDLGGLFEERLISTTSYPRGAPGTPATRLVGLHSLLDIAMMDLPSPALFYSADSRIPLAELNANYRFGTTESFNQQFNDVIQSKKAAVTTAVKHLIAQLPLEDRKNFEYGKIAFYQRSSHTLGLGFSDKAHHPKGVELLVKTEREGKTAAYEINFAQGTIRSTEPWQAEERRSRNANLVCETKAFTPAASQAQQQEQTTPVGNPLLDSFATARTQYIAQAFVEHLDLDDPAIKEHAGGHTTLDAQRGRAKVVETFLLNLVPLRSAIVNFQQGNYGEGAFDLALDIFGFLTAGAGVAGKLGKLGSAAISGTAKALQGAKIIGAATIGALNPLGGLGDLSVGGARLVGKGLAKGVGGVNRLRGTSGSYDLLKAVSNDYGVAATGRFKVAGRSVEGGAVLQNGKWYAFDADRLRAYGGPLQDFVAQTRAVDGTLAMAGVAPGSELGNRMLVEYSVAPSKIAGLSRNSQGVYVAADGHLSHIRHTDSAGETAVYEVRQVTRTEEGVVQARIYHRGRQTPLLVQHVQGDQWQRLNLLGAAPMPVAADLGAVIGQGGEGIIYASLDGKSVYKDLGPTSIKPSDKYINTEVVSLNKYYGEGFARVIIEDGRKYIKMGRIEGVDLSMFKRDGLPPEARSLLDDVLAQMEAKDIYHNDLQLNNFMYSAKDQKVYPVDMDSQGLEFMVPVVMDTYNRHKEALRVAYSGLIAKPS</sequence>
<dbReference type="Gene3D" id="1.10.510.10">
    <property type="entry name" value="Transferase(Phosphotransferase) domain 1"/>
    <property type="match status" value="1"/>
</dbReference>
<dbReference type="Gene3D" id="3.30.200.20">
    <property type="entry name" value="Phosphorylase Kinase, domain 1"/>
    <property type="match status" value="1"/>
</dbReference>
<feature type="domain" description="Kinase OspG kinase" evidence="1">
    <location>
        <begin position="1027"/>
        <end position="1116"/>
    </location>
</feature>
<gene>
    <name evidence="2" type="ORF">GIW75_24265</name>
</gene>
<dbReference type="EMBL" id="WKEW01000118">
    <property type="protein sequence ID" value="MCF5060053.1"/>
    <property type="molecule type" value="Genomic_DNA"/>
</dbReference>
<keyword evidence="3" id="KW-1185">Reference proteome</keyword>
<protein>
    <recommendedName>
        <fullName evidence="1">Kinase OspG kinase domain-containing protein</fullName>
    </recommendedName>
</protein>
<evidence type="ECO:0000313" key="3">
    <source>
        <dbReference type="Proteomes" id="UP000814172"/>
    </source>
</evidence>
<reference evidence="2 3" key="1">
    <citation type="submission" date="2019-11" db="EMBL/GenBank/DDBJ databases">
        <title>Epiphytic Pseudomonas syringae from cherry orchards.</title>
        <authorList>
            <person name="Hulin M.T."/>
        </authorList>
    </citation>
    <scope>NUCLEOTIDE SEQUENCE [LARGE SCALE GENOMIC DNA]</scope>
    <source>
        <strain evidence="2 3">PA-6-9F</strain>
    </source>
</reference>
<name>A0AAW5A8K8_9PSED</name>
<organism evidence="2 3">
    <name type="scientific">Pseudomonas proteolytica</name>
    <dbReference type="NCBI Taxonomy" id="219574"/>
    <lineage>
        <taxon>Bacteria</taxon>
        <taxon>Pseudomonadati</taxon>
        <taxon>Pseudomonadota</taxon>
        <taxon>Gammaproteobacteria</taxon>
        <taxon>Pseudomonadales</taxon>
        <taxon>Pseudomonadaceae</taxon>
        <taxon>Pseudomonas</taxon>
    </lineage>
</organism>
<dbReference type="RefSeq" id="WP_236300729.1">
    <property type="nucleotide sequence ID" value="NZ_WKEB01000108.1"/>
</dbReference>
<accession>A0AAW5A8K8</accession>
<dbReference type="InterPro" id="IPR054466">
    <property type="entry name" value="OspG_kinase"/>
</dbReference>
<evidence type="ECO:0000313" key="2">
    <source>
        <dbReference type="EMBL" id="MCF5060053.1"/>
    </source>
</evidence>
<evidence type="ECO:0000259" key="1">
    <source>
        <dbReference type="Pfam" id="PF22303"/>
    </source>
</evidence>
<dbReference type="Pfam" id="PF22303">
    <property type="entry name" value="OspG_kinase"/>
    <property type="match status" value="1"/>
</dbReference>
<proteinExistence type="predicted"/>
<comment type="caution">
    <text evidence="2">The sequence shown here is derived from an EMBL/GenBank/DDBJ whole genome shotgun (WGS) entry which is preliminary data.</text>
</comment>
<dbReference type="InterPro" id="IPR011009">
    <property type="entry name" value="Kinase-like_dom_sf"/>
</dbReference>
<dbReference type="Proteomes" id="UP000814172">
    <property type="component" value="Unassembled WGS sequence"/>
</dbReference>
<dbReference type="SUPFAM" id="SSF56112">
    <property type="entry name" value="Protein kinase-like (PK-like)"/>
    <property type="match status" value="1"/>
</dbReference>
<dbReference type="AlphaFoldDB" id="A0AAW5A8K8"/>